<proteinExistence type="predicted"/>
<name>A0AAX4J8B8_9MICR</name>
<dbReference type="GO" id="GO:0003723">
    <property type="term" value="F:RNA binding"/>
    <property type="evidence" value="ECO:0007669"/>
    <property type="project" value="InterPro"/>
</dbReference>
<dbReference type="AlphaFoldDB" id="A0AAX4J8B8"/>
<dbReference type="PANTHER" id="PTHR13452:SF10">
    <property type="entry name" value="THUMP DOMAIN-CONTAINING PROTEIN 1"/>
    <property type="match status" value="1"/>
</dbReference>
<dbReference type="KEGG" id="vnx:VNE69_01163"/>
<gene>
    <name evidence="1" type="ORF">VNE69_01163</name>
</gene>
<dbReference type="Proteomes" id="UP001334084">
    <property type="component" value="Chromosome 1"/>
</dbReference>
<reference evidence="1" key="1">
    <citation type="journal article" date="2024" name="BMC Genomics">
        <title>Functional annotation of a divergent genome using sequence and structure-based similarity.</title>
        <authorList>
            <person name="Svedberg D."/>
            <person name="Winiger R.R."/>
            <person name="Berg A."/>
            <person name="Sharma H."/>
            <person name="Tellgren-Roth C."/>
            <person name="Debrunner-Vossbrinck B.A."/>
            <person name="Vossbrinck C.R."/>
            <person name="Barandun J."/>
        </authorList>
    </citation>
    <scope>NUCLEOTIDE SEQUENCE</scope>
    <source>
        <strain evidence="1">Illinois isolate</strain>
    </source>
</reference>
<sequence>MKSGFFVSCKKGKEEKAFKELQTVLNTSFDTIETQPDYSTLNVSEEIKNEIRILKKSFFSLFFTYKSMFYVSNSSPFTPSKLFYILKERGVKLEYVHRIVPLDRFTTYNENVMRKGLVDIDKSLTFKIEYEERFVPQDTRKRIFELITSTLEGMKVDLSRPDYLIIVSALKNDVGFTVLKNNKEHFNFSKTNKEV</sequence>
<accession>A0AAX4J8B8</accession>
<dbReference type="GO" id="GO:0006400">
    <property type="term" value="P:tRNA modification"/>
    <property type="evidence" value="ECO:0007669"/>
    <property type="project" value="InterPro"/>
</dbReference>
<dbReference type="RefSeq" id="XP_065328369.1">
    <property type="nucleotide sequence ID" value="XM_065472297.1"/>
</dbReference>
<dbReference type="Gene3D" id="3.30.2300.10">
    <property type="entry name" value="THUMP superfamily"/>
    <property type="match status" value="1"/>
</dbReference>
<organism evidence="1 2">
    <name type="scientific">Vairimorpha necatrix</name>
    <dbReference type="NCBI Taxonomy" id="6039"/>
    <lineage>
        <taxon>Eukaryota</taxon>
        <taxon>Fungi</taxon>
        <taxon>Fungi incertae sedis</taxon>
        <taxon>Microsporidia</taxon>
        <taxon>Nosematidae</taxon>
        <taxon>Vairimorpha</taxon>
    </lineage>
</organism>
<keyword evidence="2" id="KW-1185">Reference proteome</keyword>
<dbReference type="GeneID" id="90540027"/>
<evidence type="ECO:0000313" key="1">
    <source>
        <dbReference type="EMBL" id="WUR02224.1"/>
    </source>
</evidence>
<dbReference type="PANTHER" id="PTHR13452">
    <property type="entry name" value="THUMP DOMAIN CONTAINING PROTEIN 1-RELATED"/>
    <property type="match status" value="1"/>
</dbReference>
<dbReference type="SUPFAM" id="SSF143437">
    <property type="entry name" value="THUMP domain-like"/>
    <property type="match status" value="1"/>
</dbReference>
<protein>
    <submittedName>
        <fullName evidence="1">tRNA acetlytransferase</fullName>
    </submittedName>
</protein>
<dbReference type="EMBL" id="CP142726">
    <property type="protein sequence ID" value="WUR02224.1"/>
    <property type="molecule type" value="Genomic_DNA"/>
</dbReference>
<evidence type="ECO:0000313" key="2">
    <source>
        <dbReference type="Proteomes" id="UP001334084"/>
    </source>
</evidence>
<dbReference type="InterPro" id="IPR040183">
    <property type="entry name" value="THUMPD1-like"/>
</dbReference>